<organism evidence="1 2">
    <name type="scientific">Paraphaeosphaeria sporulosa</name>
    <dbReference type="NCBI Taxonomy" id="1460663"/>
    <lineage>
        <taxon>Eukaryota</taxon>
        <taxon>Fungi</taxon>
        <taxon>Dikarya</taxon>
        <taxon>Ascomycota</taxon>
        <taxon>Pezizomycotina</taxon>
        <taxon>Dothideomycetes</taxon>
        <taxon>Pleosporomycetidae</taxon>
        <taxon>Pleosporales</taxon>
        <taxon>Massarineae</taxon>
        <taxon>Didymosphaeriaceae</taxon>
        <taxon>Paraphaeosphaeria</taxon>
    </lineage>
</organism>
<gene>
    <name evidence="1" type="ORF">CC84DRAFT_829649</name>
</gene>
<sequence>MTYVKVFRDVPVKMYLFGPCRVHCGTDARHSRWVVQSSCAVIGVENPRFATAVKNLQIPRSTVGARPLPSVCDSRGLHSMAECAGKDVGGSACVVYSEANNNSASSGTASPPRHPQVTMVPASEAVRGGVSCEVSARGLWYICKDVSRRWLLGGDTTSRFPLLGSL</sequence>
<dbReference type="Proteomes" id="UP000077069">
    <property type="component" value="Unassembled WGS sequence"/>
</dbReference>
<reference evidence="1 2" key="1">
    <citation type="submission" date="2016-05" db="EMBL/GenBank/DDBJ databases">
        <title>Comparative analysis of secretome profiles of manganese(II)-oxidizing ascomycete fungi.</title>
        <authorList>
            <consortium name="DOE Joint Genome Institute"/>
            <person name="Zeiner C.A."/>
            <person name="Purvine S.O."/>
            <person name="Zink E.M."/>
            <person name="Wu S."/>
            <person name="Pasa-Tolic L."/>
            <person name="Chaput D.L."/>
            <person name="Haridas S."/>
            <person name="Grigoriev I.V."/>
            <person name="Santelli C.M."/>
            <person name="Hansel C.M."/>
        </authorList>
    </citation>
    <scope>NUCLEOTIDE SEQUENCE [LARGE SCALE GENOMIC DNA]</scope>
    <source>
        <strain evidence="1 2">AP3s5-JAC2a</strain>
    </source>
</reference>
<evidence type="ECO:0000313" key="2">
    <source>
        <dbReference type="Proteomes" id="UP000077069"/>
    </source>
</evidence>
<dbReference type="InParanoid" id="A0A177CBX8"/>
<protein>
    <submittedName>
        <fullName evidence="1">Uncharacterized protein</fullName>
    </submittedName>
</protein>
<name>A0A177CBX8_9PLEO</name>
<dbReference type="GeneID" id="28771045"/>
<keyword evidence="2" id="KW-1185">Reference proteome</keyword>
<dbReference type="RefSeq" id="XP_018035529.1">
    <property type="nucleotide sequence ID" value="XM_018187559.1"/>
</dbReference>
<dbReference type="AlphaFoldDB" id="A0A177CBX8"/>
<evidence type="ECO:0000313" key="1">
    <source>
        <dbReference type="EMBL" id="OAG05164.1"/>
    </source>
</evidence>
<dbReference type="EMBL" id="KV441553">
    <property type="protein sequence ID" value="OAG05164.1"/>
    <property type="molecule type" value="Genomic_DNA"/>
</dbReference>
<accession>A0A177CBX8</accession>
<proteinExistence type="predicted"/>